<dbReference type="Proteomes" id="UP000588647">
    <property type="component" value="Unassembled WGS sequence"/>
</dbReference>
<dbReference type="NCBIfam" id="TIGR00765">
    <property type="entry name" value="yihY_not_rbn"/>
    <property type="match status" value="1"/>
</dbReference>
<feature type="transmembrane region" description="Helical" evidence="7">
    <location>
        <begin position="259"/>
        <end position="280"/>
    </location>
</feature>
<dbReference type="EMBL" id="JACIEM010000005">
    <property type="protein sequence ID" value="MBB4004998.1"/>
    <property type="molecule type" value="Genomic_DNA"/>
</dbReference>
<dbReference type="RefSeq" id="WP_183210555.1">
    <property type="nucleotide sequence ID" value="NZ_JAAAMM010000005.1"/>
</dbReference>
<evidence type="ECO:0000256" key="3">
    <source>
        <dbReference type="ARBA" id="ARBA00022692"/>
    </source>
</evidence>
<gene>
    <name evidence="8" type="ORF">GGR03_004093</name>
</gene>
<dbReference type="PANTHER" id="PTHR30213:SF0">
    <property type="entry name" value="UPF0761 MEMBRANE PROTEIN YIHY"/>
    <property type="match status" value="1"/>
</dbReference>
<evidence type="ECO:0000256" key="6">
    <source>
        <dbReference type="SAM" id="MobiDB-lite"/>
    </source>
</evidence>
<evidence type="ECO:0000256" key="1">
    <source>
        <dbReference type="ARBA" id="ARBA00004651"/>
    </source>
</evidence>
<organism evidence="8 9">
    <name type="scientific">Aurantimonas endophytica</name>
    <dbReference type="NCBI Taxonomy" id="1522175"/>
    <lineage>
        <taxon>Bacteria</taxon>
        <taxon>Pseudomonadati</taxon>
        <taxon>Pseudomonadota</taxon>
        <taxon>Alphaproteobacteria</taxon>
        <taxon>Hyphomicrobiales</taxon>
        <taxon>Aurantimonadaceae</taxon>
        <taxon>Aurantimonas</taxon>
    </lineage>
</organism>
<name>A0A7W6MRI1_9HYPH</name>
<feature type="transmembrane region" description="Helical" evidence="7">
    <location>
        <begin position="223"/>
        <end position="247"/>
    </location>
</feature>
<feature type="transmembrane region" description="Helical" evidence="7">
    <location>
        <begin position="145"/>
        <end position="176"/>
    </location>
</feature>
<proteinExistence type="predicted"/>
<keyword evidence="5 7" id="KW-0472">Membrane</keyword>
<keyword evidence="3 7" id="KW-0812">Transmembrane</keyword>
<dbReference type="PANTHER" id="PTHR30213">
    <property type="entry name" value="INNER MEMBRANE PROTEIN YHJD"/>
    <property type="match status" value="1"/>
</dbReference>
<keyword evidence="2" id="KW-1003">Cell membrane</keyword>
<evidence type="ECO:0000313" key="8">
    <source>
        <dbReference type="EMBL" id="MBB4004998.1"/>
    </source>
</evidence>
<evidence type="ECO:0000313" key="9">
    <source>
        <dbReference type="Proteomes" id="UP000588647"/>
    </source>
</evidence>
<comment type="subcellular location">
    <subcellularLocation>
        <location evidence="1">Cell membrane</location>
        <topology evidence="1">Multi-pass membrane protein</topology>
    </subcellularLocation>
</comment>
<dbReference type="AlphaFoldDB" id="A0A7W6MRI1"/>
<keyword evidence="9" id="KW-1185">Reference proteome</keyword>
<feature type="transmembrane region" description="Helical" evidence="7">
    <location>
        <begin position="38"/>
        <end position="67"/>
    </location>
</feature>
<accession>A0A7W6MRI1</accession>
<dbReference type="InterPro" id="IPR017039">
    <property type="entry name" value="Virul_fac_BrkB"/>
</dbReference>
<dbReference type="Pfam" id="PF03631">
    <property type="entry name" value="Virul_fac_BrkB"/>
    <property type="match status" value="1"/>
</dbReference>
<feature type="compositionally biased region" description="Basic and acidic residues" evidence="6">
    <location>
        <begin position="326"/>
        <end position="336"/>
    </location>
</feature>
<reference evidence="8 9" key="1">
    <citation type="submission" date="2020-08" db="EMBL/GenBank/DDBJ databases">
        <title>Genomic Encyclopedia of Type Strains, Phase IV (KMG-IV): sequencing the most valuable type-strain genomes for metagenomic binning, comparative biology and taxonomic classification.</title>
        <authorList>
            <person name="Goeker M."/>
        </authorList>
    </citation>
    <scope>NUCLEOTIDE SEQUENCE [LARGE SCALE GENOMIC DNA]</scope>
    <source>
        <strain evidence="8 9">DSM 103570</strain>
    </source>
</reference>
<protein>
    <submittedName>
        <fullName evidence="8">Membrane protein</fullName>
    </submittedName>
</protein>
<feature type="transmembrane region" description="Helical" evidence="7">
    <location>
        <begin position="188"/>
        <end position="211"/>
    </location>
</feature>
<evidence type="ECO:0000256" key="5">
    <source>
        <dbReference type="ARBA" id="ARBA00023136"/>
    </source>
</evidence>
<keyword evidence="4 7" id="KW-1133">Transmembrane helix</keyword>
<comment type="caution">
    <text evidence="8">The sequence shown here is derived from an EMBL/GenBank/DDBJ whole genome shotgun (WGS) entry which is preliminary data.</text>
</comment>
<dbReference type="GO" id="GO:0005886">
    <property type="term" value="C:plasma membrane"/>
    <property type="evidence" value="ECO:0007669"/>
    <property type="project" value="UniProtKB-SubCell"/>
</dbReference>
<feature type="region of interest" description="Disordered" evidence="6">
    <location>
        <begin position="287"/>
        <end position="341"/>
    </location>
</feature>
<evidence type="ECO:0000256" key="4">
    <source>
        <dbReference type="ARBA" id="ARBA00022989"/>
    </source>
</evidence>
<evidence type="ECO:0000256" key="2">
    <source>
        <dbReference type="ARBA" id="ARBA00022475"/>
    </source>
</evidence>
<feature type="transmembrane region" description="Helical" evidence="7">
    <location>
        <begin position="106"/>
        <end position="124"/>
    </location>
</feature>
<sequence>MSSSSSRGRDATTPSDIPARGWKEILWRVYSEINEDRVMLIAAGVTYYLLLAMVPSLSALISIYGLFADPATVQEHAQALSGFVPGGGMEILNEQMERLAAGGRTTLGVTFAISLAIALWSANAGMKSLFQAMNVAYNERETRSFIKITAISLIFTLSAIVGVICMIGVVVVVPTVLGFVGLGSAAEWLIRIGSFVGLIMLASLAAAALFRWGPDRENARWEWITPGTILSVVVVVAVSALFSYYVANFGSYNETYGSLGALIGFLTWIWLAVTILIVGAELNSEMEHQTAKDTTTPPDQRMGNRGARMADTVADGPDDGGADEVPNERPQREERKRHSAGSLAFAVPAALLLSYLERRSKRR</sequence>
<evidence type="ECO:0000256" key="7">
    <source>
        <dbReference type="SAM" id="Phobius"/>
    </source>
</evidence>